<sequence length="98" mass="11040">MTLPVTSEDEKPSRRKPDPSTMRPPCALFVNLPLVLVHNTILLSLPVNSGKCVEKRMSRTIYSHRAYSDGFPWTFGTMRSPPSFPDPNIDRLPSISLE</sequence>
<evidence type="ECO:0000256" key="1">
    <source>
        <dbReference type="SAM" id="MobiDB-lite"/>
    </source>
</evidence>
<evidence type="ECO:0000313" key="2">
    <source>
        <dbReference type="EMBL" id="KAK7676732.1"/>
    </source>
</evidence>
<feature type="region of interest" description="Disordered" evidence="1">
    <location>
        <begin position="79"/>
        <end position="98"/>
    </location>
</feature>
<feature type="region of interest" description="Disordered" evidence="1">
    <location>
        <begin position="1"/>
        <end position="24"/>
    </location>
</feature>
<accession>A0AAW0FAL6</accession>
<gene>
    <name evidence="2" type="ORF">QCA50_020308</name>
</gene>
<dbReference type="Proteomes" id="UP001385951">
    <property type="component" value="Unassembled WGS sequence"/>
</dbReference>
<dbReference type="EMBL" id="JASBNA010000106">
    <property type="protein sequence ID" value="KAK7676732.1"/>
    <property type="molecule type" value="Genomic_DNA"/>
</dbReference>
<keyword evidence="3" id="KW-1185">Reference proteome</keyword>
<evidence type="ECO:0000313" key="3">
    <source>
        <dbReference type="Proteomes" id="UP001385951"/>
    </source>
</evidence>
<comment type="caution">
    <text evidence="2">The sequence shown here is derived from an EMBL/GenBank/DDBJ whole genome shotgun (WGS) entry which is preliminary data.</text>
</comment>
<proteinExistence type="predicted"/>
<feature type="compositionally biased region" description="Basic and acidic residues" evidence="1">
    <location>
        <begin position="8"/>
        <end position="18"/>
    </location>
</feature>
<name>A0AAW0FAL6_9APHY</name>
<dbReference type="AlphaFoldDB" id="A0AAW0FAL6"/>
<reference evidence="2 3" key="1">
    <citation type="submission" date="2022-09" db="EMBL/GenBank/DDBJ databases">
        <authorList>
            <person name="Palmer J.M."/>
        </authorList>
    </citation>
    <scope>NUCLEOTIDE SEQUENCE [LARGE SCALE GENOMIC DNA]</scope>
    <source>
        <strain evidence="2 3">DSM 7382</strain>
    </source>
</reference>
<protein>
    <submittedName>
        <fullName evidence="2">Uncharacterized protein</fullName>
    </submittedName>
</protein>
<organism evidence="2 3">
    <name type="scientific">Cerrena zonata</name>
    <dbReference type="NCBI Taxonomy" id="2478898"/>
    <lineage>
        <taxon>Eukaryota</taxon>
        <taxon>Fungi</taxon>
        <taxon>Dikarya</taxon>
        <taxon>Basidiomycota</taxon>
        <taxon>Agaricomycotina</taxon>
        <taxon>Agaricomycetes</taxon>
        <taxon>Polyporales</taxon>
        <taxon>Cerrenaceae</taxon>
        <taxon>Cerrena</taxon>
    </lineage>
</organism>